<dbReference type="Proteomes" id="UP000607796">
    <property type="component" value="Unassembled WGS sequence"/>
</dbReference>
<reference evidence="1 2" key="1">
    <citation type="journal article" date="2021" name="Int. J. Syst. Evol. Microbiol.">
        <title>Salipiger mangrovisoli sp. nov., isolated from mangrove soil and the proposal for the reclassification of Paraphaeobacter pallidus as Salipiger pallidus comb. nov.</title>
        <authorList>
            <person name="Du J."/>
            <person name="Liu Y."/>
            <person name="Pei T."/>
            <person name="Deng M.R."/>
            <person name="Zhu H."/>
        </authorList>
    </citation>
    <scope>NUCLEOTIDE SEQUENCE [LARGE SCALE GENOMIC DNA]</scope>
    <source>
        <strain evidence="1 2">6D45A</strain>
    </source>
</reference>
<dbReference type="Gene3D" id="3.40.50.300">
    <property type="entry name" value="P-loop containing nucleotide triphosphate hydrolases"/>
    <property type="match status" value="1"/>
</dbReference>
<proteinExistence type="predicted"/>
<sequence length="385" mass="41713">MAMSEGKSRGGFFVARTELAEAIAERLSLDPLMGSPSGLMLAAPRRTGKSTFLRRDLLPVLEARGDHPVLVDLWSDRKADPGQLIADALAAEIAALPTPAERAARALPIKSISIGGLRAEIGGVKEGRSLTLTDALLEIGARAKSDVVFIIDEAQQAVTSEAGLDAMFALKAARDAMNQRPEGARLFVLCTGSNRDGLAGLVSTNQQPFYGARVEDFPTLGRPYVEALVAAINPRLAEDNKLDPEDVAQAFDLLGHRPEKLVEVVQQHAAWLPGSAGLRRSLQERADELRARVWDQYGSDFDALTEGQRAVLEVLIRDGADFAPFHEKTLARIGAISGRKTSAQAVQKALDALREKQLVWRPGRGRYALEDPDMKGWLLARMQGV</sequence>
<accession>A0ABR9XAE8</accession>
<organism evidence="1 2">
    <name type="scientific">Salipiger mangrovisoli</name>
    <dbReference type="NCBI Taxonomy" id="2865933"/>
    <lineage>
        <taxon>Bacteria</taxon>
        <taxon>Pseudomonadati</taxon>
        <taxon>Pseudomonadota</taxon>
        <taxon>Alphaproteobacteria</taxon>
        <taxon>Rhodobacterales</taxon>
        <taxon>Roseobacteraceae</taxon>
        <taxon>Salipiger</taxon>
    </lineage>
</organism>
<evidence type="ECO:0000313" key="2">
    <source>
        <dbReference type="Proteomes" id="UP000607796"/>
    </source>
</evidence>
<keyword evidence="2" id="KW-1185">Reference proteome</keyword>
<dbReference type="GO" id="GO:0005524">
    <property type="term" value="F:ATP binding"/>
    <property type="evidence" value="ECO:0007669"/>
    <property type="project" value="UniProtKB-KW"/>
</dbReference>
<dbReference type="InterPro" id="IPR027417">
    <property type="entry name" value="P-loop_NTPase"/>
</dbReference>
<name>A0ABR9XAE8_9RHOB</name>
<keyword evidence="1" id="KW-0547">Nucleotide-binding</keyword>
<protein>
    <submittedName>
        <fullName evidence="1">ATP-binding protein</fullName>
    </submittedName>
</protein>
<gene>
    <name evidence="1" type="ORF">IQ782_26510</name>
</gene>
<keyword evidence="1" id="KW-0067">ATP-binding</keyword>
<evidence type="ECO:0000313" key="1">
    <source>
        <dbReference type="EMBL" id="MBE9640412.1"/>
    </source>
</evidence>
<dbReference type="SUPFAM" id="SSF52540">
    <property type="entry name" value="P-loop containing nucleoside triphosphate hydrolases"/>
    <property type="match status" value="1"/>
</dbReference>
<comment type="caution">
    <text evidence="1">The sequence shown here is derived from an EMBL/GenBank/DDBJ whole genome shotgun (WGS) entry which is preliminary data.</text>
</comment>
<dbReference type="PANTHER" id="PTHR34301">
    <property type="entry name" value="DNA-BINDING PROTEIN-RELATED"/>
    <property type="match status" value="1"/>
</dbReference>
<dbReference type="EMBL" id="JADFFK010000032">
    <property type="protein sequence ID" value="MBE9640412.1"/>
    <property type="molecule type" value="Genomic_DNA"/>
</dbReference>
<dbReference type="PANTHER" id="PTHR34301:SF8">
    <property type="entry name" value="ATPASE DOMAIN-CONTAINING PROTEIN"/>
    <property type="match status" value="1"/>
</dbReference>